<proteinExistence type="predicted"/>
<gene>
    <name evidence="1" type="ORF">EV192_104237</name>
</gene>
<dbReference type="EMBL" id="SLWS01000004">
    <property type="protein sequence ID" value="TCO59396.1"/>
    <property type="molecule type" value="Genomic_DNA"/>
</dbReference>
<protein>
    <submittedName>
        <fullName evidence="1">Uncharacterized protein</fullName>
    </submittedName>
</protein>
<name>A0A4R2JQD5_9PSEU</name>
<comment type="caution">
    <text evidence="1">The sequence shown here is derived from an EMBL/GenBank/DDBJ whole genome shotgun (WGS) entry which is preliminary data.</text>
</comment>
<evidence type="ECO:0000313" key="2">
    <source>
        <dbReference type="Proteomes" id="UP000295680"/>
    </source>
</evidence>
<accession>A0A4R2JQD5</accession>
<evidence type="ECO:0000313" key="1">
    <source>
        <dbReference type="EMBL" id="TCO59396.1"/>
    </source>
</evidence>
<dbReference type="AlphaFoldDB" id="A0A4R2JQD5"/>
<keyword evidence="2" id="KW-1185">Reference proteome</keyword>
<dbReference type="Proteomes" id="UP000295680">
    <property type="component" value="Unassembled WGS sequence"/>
</dbReference>
<reference evidence="1 2" key="1">
    <citation type="submission" date="2019-03" db="EMBL/GenBank/DDBJ databases">
        <title>Genomic Encyclopedia of Type Strains, Phase IV (KMG-IV): sequencing the most valuable type-strain genomes for metagenomic binning, comparative biology and taxonomic classification.</title>
        <authorList>
            <person name="Goeker M."/>
        </authorList>
    </citation>
    <scope>NUCLEOTIDE SEQUENCE [LARGE SCALE GENOMIC DNA]</scope>
    <source>
        <strain evidence="1 2">DSM 45934</strain>
    </source>
</reference>
<sequence length="121" mass="13700">MKFWQLVSVCRDEPELMERLAGGSEWNEYLEWFRDFARLVRDGDRSRLDAELPTAACVHVLSASRLELFESGRYLRSRRAGPADRKVTAVEVLSRYGGAFLEDLLEAGLARLPDDANGRPG</sequence>
<organism evidence="1 2">
    <name type="scientific">Actinocrispum wychmicini</name>
    <dbReference type="NCBI Taxonomy" id="1213861"/>
    <lineage>
        <taxon>Bacteria</taxon>
        <taxon>Bacillati</taxon>
        <taxon>Actinomycetota</taxon>
        <taxon>Actinomycetes</taxon>
        <taxon>Pseudonocardiales</taxon>
        <taxon>Pseudonocardiaceae</taxon>
        <taxon>Actinocrispum</taxon>
    </lineage>
</organism>